<keyword evidence="2" id="KW-0472">Membrane</keyword>
<dbReference type="Proteomes" id="UP000050525">
    <property type="component" value="Unassembled WGS sequence"/>
</dbReference>
<feature type="transmembrane region" description="Helical" evidence="2">
    <location>
        <begin position="474"/>
        <end position="492"/>
    </location>
</feature>
<dbReference type="InterPro" id="IPR019170">
    <property type="entry name" value="Meckelin"/>
</dbReference>
<proteinExistence type="predicted"/>
<feature type="transmembrane region" description="Helical" evidence="2">
    <location>
        <begin position="512"/>
        <end position="539"/>
    </location>
</feature>
<evidence type="ECO:0000313" key="3">
    <source>
        <dbReference type="EMBL" id="KYO34582.1"/>
    </source>
</evidence>
<dbReference type="PANTHER" id="PTHR21274:SF1">
    <property type="entry name" value="TRANSMEMBRANE PROTEIN 67"/>
    <property type="match status" value="1"/>
</dbReference>
<feature type="transmembrane region" description="Helical" evidence="2">
    <location>
        <begin position="564"/>
        <end position="594"/>
    </location>
</feature>
<organism evidence="3 4">
    <name type="scientific">Alligator mississippiensis</name>
    <name type="common">American alligator</name>
    <dbReference type="NCBI Taxonomy" id="8496"/>
    <lineage>
        <taxon>Eukaryota</taxon>
        <taxon>Metazoa</taxon>
        <taxon>Chordata</taxon>
        <taxon>Craniata</taxon>
        <taxon>Vertebrata</taxon>
        <taxon>Euteleostomi</taxon>
        <taxon>Archelosauria</taxon>
        <taxon>Archosauria</taxon>
        <taxon>Crocodylia</taxon>
        <taxon>Alligatoridae</taxon>
        <taxon>Alligatorinae</taxon>
        <taxon>Alligator</taxon>
    </lineage>
</organism>
<dbReference type="PANTHER" id="PTHR21274">
    <property type="entry name" value="MECKELIN"/>
    <property type="match status" value="1"/>
</dbReference>
<dbReference type="GO" id="GO:0060271">
    <property type="term" value="P:cilium assembly"/>
    <property type="evidence" value="ECO:0007669"/>
    <property type="project" value="InterPro"/>
</dbReference>
<dbReference type="STRING" id="8496.A0A151NCP4"/>
<protein>
    <recommendedName>
        <fullName evidence="5">Meckelin</fullName>
    </recommendedName>
</protein>
<feature type="transmembrane region" description="Helical" evidence="2">
    <location>
        <begin position="683"/>
        <end position="708"/>
    </location>
</feature>
<comment type="caution">
    <text evidence="3">The sequence shown here is derived from an EMBL/GenBank/DDBJ whole genome shotgun (WGS) entry which is preliminary data.</text>
</comment>
<gene>
    <name evidence="3" type="ORF">Y1Q_0021145</name>
</gene>
<keyword evidence="2" id="KW-1133">Transmembrane helix</keyword>
<sequence length="945" mass="104678">MQRTCRASPGRFYAAAITAGKDFLALKCLGVTSIDNEDPLKSPTQPRDPVPSRADPKTCNAKKGEVLEGNPARLPALAPVSERPRSPEHSFLEAQKKDAAGVAPGWVCFWLPWGGARAFFCVTGSPLLWAWLLHALYCSGPARSSPGPSSPAGRCSPSEYLSTQTQRCSPCGKHEVKSPEGLRCICAAGLTGAGQAHPAGDCKACSPRQPASLWESAFLDSSFLACNSSCNLTACQLLTNTVILNAFSLETRAFDLYTKARGQNLPELFYRRPETSPGRGVPQFLSWKGSKIGLKVVKYDVRGNFLGWEDVKGGTLQLCTDRQSVLDAAFSFGTSYHQSCRVQVSDLLRRVPEPTLYELFLEFPDDQGNPWLCPVPIANPQLQLSDHAALNSQPLRRFFLVDGLSGRTGNLANPPASVTLAADLLLSIYLPTSSPGDQPPFLLTVKYARQESTAITQVSFAVAYNQIPEASQQVTVIALAVLGSLAALYALLKTSSWMRRSRLQNIGLVVIIKFFAFFAGSLANAFFGVTLGIGIYWLIVFKGQQLSAVGVTLPPAGSQLETNFIIYLSCAFGLKALDLLHILITQLTISIFLIDWERPREKPALRADPGGRRVASSVSIWRTFLVANEWNEIQTHRKLNPLLQLGAVLLLLEVVGLKHLASRDLTVNLHPGPDSYVVAWSPILRFGISASLWMAVAIVQMVFFVGVYERFVEDKIHQFVDLCSLSNVSVFILTHRCYGFYIHGRSVHGQADVGMDAMYACLRREEEDLCPLRGLEPNSEIQTFEVLLTDRVRQLYDKITQPFAEVPGGKRCRSDVHEQRLKSYYTLNRFLSSFLEHAYRDMDYVVKDKFFLERVLDMEFQELGDMSVLYNDDHALFSRTLFYNNELALLLFDALLFSVVDLGAQDFVLAAISTFLVQKVVEMVRNALGRRNLAAKTLVEKRFLI</sequence>
<accession>A0A151NCP4</accession>
<evidence type="ECO:0000256" key="2">
    <source>
        <dbReference type="SAM" id="Phobius"/>
    </source>
</evidence>
<feature type="region of interest" description="Disordered" evidence="1">
    <location>
        <begin position="37"/>
        <end position="62"/>
    </location>
</feature>
<keyword evidence="2" id="KW-0812">Transmembrane</keyword>
<dbReference type="EMBL" id="AKHW03003390">
    <property type="protein sequence ID" value="KYO34582.1"/>
    <property type="molecule type" value="Genomic_DNA"/>
</dbReference>
<evidence type="ECO:0000313" key="4">
    <source>
        <dbReference type="Proteomes" id="UP000050525"/>
    </source>
</evidence>
<name>A0A151NCP4_ALLMI</name>
<reference evidence="3 4" key="1">
    <citation type="journal article" date="2012" name="Genome Biol.">
        <title>Sequencing three crocodilian genomes to illuminate the evolution of archosaurs and amniotes.</title>
        <authorList>
            <person name="St John J.A."/>
            <person name="Braun E.L."/>
            <person name="Isberg S.R."/>
            <person name="Miles L.G."/>
            <person name="Chong A.Y."/>
            <person name="Gongora J."/>
            <person name="Dalzell P."/>
            <person name="Moran C."/>
            <person name="Bed'hom B."/>
            <person name="Abzhanov A."/>
            <person name="Burgess S.C."/>
            <person name="Cooksey A.M."/>
            <person name="Castoe T.A."/>
            <person name="Crawford N.G."/>
            <person name="Densmore L.D."/>
            <person name="Drew J.C."/>
            <person name="Edwards S.V."/>
            <person name="Faircloth B.C."/>
            <person name="Fujita M.K."/>
            <person name="Greenwold M.J."/>
            <person name="Hoffmann F.G."/>
            <person name="Howard J.M."/>
            <person name="Iguchi T."/>
            <person name="Janes D.E."/>
            <person name="Khan S.Y."/>
            <person name="Kohno S."/>
            <person name="de Koning A.J."/>
            <person name="Lance S.L."/>
            <person name="McCarthy F.M."/>
            <person name="McCormack J.E."/>
            <person name="Merchant M.E."/>
            <person name="Peterson D.G."/>
            <person name="Pollock D.D."/>
            <person name="Pourmand N."/>
            <person name="Raney B.J."/>
            <person name="Roessler K.A."/>
            <person name="Sanford J.R."/>
            <person name="Sawyer R.H."/>
            <person name="Schmidt C.J."/>
            <person name="Triplett E.W."/>
            <person name="Tuberville T.D."/>
            <person name="Venegas-Anaya M."/>
            <person name="Howard J.T."/>
            <person name="Jarvis E.D."/>
            <person name="Guillette L.J.Jr."/>
            <person name="Glenn T.C."/>
            <person name="Green R.E."/>
            <person name="Ray D.A."/>
        </authorList>
    </citation>
    <scope>NUCLEOTIDE SEQUENCE [LARGE SCALE GENOMIC DNA]</scope>
    <source>
        <strain evidence="3">KSC_2009_1</strain>
    </source>
</reference>
<keyword evidence="4" id="KW-1185">Reference proteome</keyword>
<dbReference type="AlphaFoldDB" id="A0A151NCP4"/>
<dbReference type="Pfam" id="PF09773">
    <property type="entry name" value="Meckelin"/>
    <property type="match status" value="1"/>
</dbReference>
<dbReference type="GO" id="GO:0036038">
    <property type="term" value="C:MKS complex"/>
    <property type="evidence" value="ECO:0007669"/>
    <property type="project" value="InterPro"/>
</dbReference>
<evidence type="ECO:0000256" key="1">
    <source>
        <dbReference type="SAM" id="MobiDB-lite"/>
    </source>
</evidence>
<evidence type="ECO:0008006" key="5">
    <source>
        <dbReference type="Google" id="ProtNLM"/>
    </source>
</evidence>